<dbReference type="Pfam" id="PF01648">
    <property type="entry name" value="ACPS"/>
    <property type="match status" value="1"/>
</dbReference>
<keyword evidence="4" id="KW-1185">Reference proteome</keyword>
<gene>
    <name evidence="3" type="primary">sfp</name>
    <name evidence="3" type="ORF">KK2020170_09610</name>
</gene>
<accession>A0ABM7S5H6</accession>
<organism evidence="3 4">
    <name type="scientific">Flavobacterium okayamense</name>
    <dbReference type="NCBI Taxonomy" id="2830782"/>
    <lineage>
        <taxon>Bacteria</taxon>
        <taxon>Pseudomonadati</taxon>
        <taxon>Bacteroidota</taxon>
        <taxon>Flavobacteriia</taxon>
        <taxon>Flavobacteriales</taxon>
        <taxon>Flavobacteriaceae</taxon>
        <taxon>Flavobacterium</taxon>
    </lineage>
</organism>
<feature type="domain" description="4'-phosphopantetheinyl transferase" evidence="2">
    <location>
        <begin position="113"/>
        <end position="204"/>
    </location>
</feature>
<keyword evidence="1 3" id="KW-0808">Transferase</keyword>
<dbReference type="RefSeq" id="WP_221259689.1">
    <property type="nucleotide sequence ID" value="NZ_AP024749.1"/>
</dbReference>
<name>A0ABM7S5H6_9FLAO</name>
<reference evidence="3 4" key="1">
    <citation type="submission" date="2021-06" db="EMBL/GenBank/DDBJ databases">
        <title>Whole genome sequences of Flavobacterium sp. KK2020170 and assembly.</title>
        <authorList>
            <person name="Kitahara K."/>
            <person name="Miyoshi S."/>
            <person name="Uesaka K."/>
        </authorList>
    </citation>
    <scope>NUCLEOTIDE SEQUENCE [LARGE SCALE GENOMIC DNA]</scope>
    <source>
        <strain evidence="3 4">KK2020170</strain>
    </source>
</reference>
<evidence type="ECO:0000256" key="1">
    <source>
        <dbReference type="ARBA" id="ARBA00022679"/>
    </source>
</evidence>
<dbReference type="SUPFAM" id="SSF56214">
    <property type="entry name" value="4'-phosphopantetheinyl transferase"/>
    <property type="match status" value="2"/>
</dbReference>
<dbReference type="InterPro" id="IPR037143">
    <property type="entry name" value="4-PPantetheinyl_Trfase_dom_sf"/>
</dbReference>
<sequence>MPFHKSIVINNFTTAYFWKITEDFNELFRAVQLKDLSLARLEKMKSESHQKGFLAVRMLLQHLGYSDFDLFYDESGKPHLEKKEEREKKKDLHISISHSFDFSCICISSDKIVGIDIEIIKPKILKIAPRFMDLSHLENLSENDRIEKATVIWGAKESIFKIKNEKGISFPNHIFEAPFFLSDSNCNAELRFNNTIEKFFIQFYKVEEYIFVVALPNK</sequence>
<proteinExistence type="predicted"/>
<evidence type="ECO:0000313" key="4">
    <source>
        <dbReference type="Proteomes" id="UP000825258"/>
    </source>
</evidence>
<dbReference type="EMBL" id="AP024749">
    <property type="protein sequence ID" value="BCY28093.1"/>
    <property type="molecule type" value="Genomic_DNA"/>
</dbReference>
<dbReference type="Proteomes" id="UP000825258">
    <property type="component" value="Chromosome"/>
</dbReference>
<dbReference type="GO" id="GO:0016740">
    <property type="term" value="F:transferase activity"/>
    <property type="evidence" value="ECO:0007669"/>
    <property type="project" value="UniProtKB-KW"/>
</dbReference>
<dbReference type="Gene3D" id="3.90.470.20">
    <property type="entry name" value="4'-phosphopantetheinyl transferase domain"/>
    <property type="match status" value="1"/>
</dbReference>
<protein>
    <submittedName>
        <fullName evidence="3">4'-phosphopantetheinyl transferase</fullName>
    </submittedName>
</protein>
<evidence type="ECO:0000313" key="3">
    <source>
        <dbReference type="EMBL" id="BCY28093.1"/>
    </source>
</evidence>
<dbReference type="InterPro" id="IPR008278">
    <property type="entry name" value="4-PPantetheinyl_Trfase_dom"/>
</dbReference>
<evidence type="ECO:0000259" key="2">
    <source>
        <dbReference type="Pfam" id="PF01648"/>
    </source>
</evidence>